<evidence type="ECO:0000256" key="5">
    <source>
        <dbReference type="ARBA" id="ARBA00023136"/>
    </source>
</evidence>
<gene>
    <name evidence="8" type="ORF">J4H91_04350</name>
</gene>
<evidence type="ECO:0000256" key="6">
    <source>
        <dbReference type="SAM" id="Phobius"/>
    </source>
</evidence>
<evidence type="ECO:0000256" key="4">
    <source>
        <dbReference type="ARBA" id="ARBA00022989"/>
    </source>
</evidence>
<feature type="transmembrane region" description="Helical" evidence="6">
    <location>
        <begin position="28"/>
        <end position="48"/>
    </location>
</feature>
<feature type="domain" description="Cation efflux protein transmembrane" evidence="7">
    <location>
        <begin position="40"/>
        <end position="233"/>
    </location>
</feature>
<dbReference type="AlphaFoldDB" id="A0A939RYK7"/>
<feature type="transmembrane region" description="Helical" evidence="6">
    <location>
        <begin position="141"/>
        <end position="161"/>
    </location>
</feature>
<dbReference type="SUPFAM" id="SSF161111">
    <property type="entry name" value="Cation efflux protein transmembrane domain-like"/>
    <property type="match status" value="1"/>
</dbReference>
<keyword evidence="3 6" id="KW-0812">Transmembrane</keyword>
<dbReference type="InterPro" id="IPR050291">
    <property type="entry name" value="CDF_Transporter"/>
</dbReference>
<dbReference type="EMBL" id="JAGDYL010000005">
    <property type="protein sequence ID" value="MBO1804549.1"/>
    <property type="molecule type" value="Genomic_DNA"/>
</dbReference>
<dbReference type="Gene3D" id="1.20.1510.10">
    <property type="entry name" value="Cation efflux protein transmembrane domain"/>
    <property type="match status" value="1"/>
</dbReference>
<feature type="transmembrane region" description="Helical" evidence="6">
    <location>
        <begin position="98"/>
        <end position="121"/>
    </location>
</feature>
<dbReference type="InterPro" id="IPR058533">
    <property type="entry name" value="Cation_efflux_TM"/>
</dbReference>
<dbReference type="RefSeq" id="WP_208045028.1">
    <property type="nucleotide sequence ID" value="NZ_JAGDYL010000005.1"/>
</dbReference>
<organism evidence="8 9">
    <name type="scientific">Leucobacter ruminantium</name>
    <dbReference type="NCBI Taxonomy" id="1289170"/>
    <lineage>
        <taxon>Bacteria</taxon>
        <taxon>Bacillati</taxon>
        <taxon>Actinomycetota</taxon>
        <taxon>Actinomycetes</taxon>
        <taxon>Micrococcales</taxon>
        <taxon>Microbacteriaceae</taxon>
        <taxon>Leucobacter</taxon>
    </lineage>
</organism>
<feature type="transmembrane region" description="Helical" evidence="6">
    <location>
        <begin position="60"/>
        <end position="77"/>
    </location>
</feature>
<feature type="transmembrane region" description="Helical" evidence="6">
    <location>
        <begin position="192"/>
        <end position="219"/>
    </location>
</feature>
<accession>A0A939RYK7</accession>
<keyword evidence="2" id="KW-0813">Transport</keyword>
<comment type="subcellular location">
    <subcellularLocation>
        <location evidence="1">Membrane</location>
        <topology evidence="1">Multi-pass membrane protein</topology>
    </subcellularLocation>
</comment>
<evidence type="ECO:0000313" key="8">
    <source>
        <dbReference type="EMBL" id="MBO1804549.1"/>
    </source>
</evidence>
<dbReference type="Proteomes" id="UP000664398">
    <property type="component" value="Unassembled WGS sequence"/>
</dbReference>
<dbReference type="PANTHER" id="PTHR43840">
    <property type="entry name" value="MITOCHONDRIAL METAL TRANSPORTER 1-RELATED"/>
    <property type="match status" value="1"/>
</dbReference>
<dbReference type="InterPro" id="IPR027469">
    <property type="entry name" value="Cation_efflux_TMD_sf"/>
</dbReference>
<keyword evidence="4 6" id="KW-1133">Transmembrane helix</keyword>
<keyword evidence="9" id="KW-1185">Reference proteome</keyword>
<evidence type="ECO:0000256" key="1">
    <source>
        <dbReference type="ARBA" id="ARBA00004141"/>
    </source>
</evidence>
<reference evidence="8" key="1">
    <citation type="submission" date="2021-03" db="EMBL/GenBank/DDBJ databases">
        <title>Leucobacter chromiisoli sp. nov., isolated from chromium-containing soil of chemical plant.</title>
        <authorList>
            <person name="Xu Z."/>
        </authorList>
    </citation>
    <scope>NUCLEOTIDE SEQUENCE</scope>
    <source>
        <strain evidence="8">A2</strain>
    </source>
</reference>
<name>A0A939RYK7_9MICO</name>
<protein>
    <submittedName>
        <fullName evidence="8">Cation transporter</fullName>
    </submittedName>
</protein>
<comment type="caution">
    <text evidence="8">The sequence shown here is derived from an EMBL/GenBank/DDBJ whole genome shotgun (WGS) entry which is preliminary data.</text>
</comment>
<keyword evidence="5 6" id="KW-0472">Membrane</keyword>
<evidence type="ECO:0000313" key="9">
    <source>
        <dbReference type="Proteomes" id="UP000664398"/>
    </source>
</evidence>
<dbReference type="PANTHER" id="PTHR43840:SF15">
    <property type="entry name" value="MITOCHONDRIAL METAL TRANSPORTER 1-RELATED"/>
    <property type="match status" value="1"/>
</dbReference>
<dbReference type="Pfam" id="PF01545">
    <property type="entry name" value="Cation_efflux"/>
    <property type="match status" value="1"/>
</dbReference>
<evidence type="ECO:0000256" key="2">
    <source>
        <dbReference type="ARBA" id="ARBA00022448"/>
    </source>
</evidence>
<evidence type="ECO:0000259" key="7">
    <source>
        <dbReference type="Pfam" id="PF01545"/>
    </source>
</evidence>
<proteinExistence type="predicted"/>
<dbReference type="GO" id="GO:0016020">
    <property type="term" value="C:membrane"/>
    <property type="evidence" value="ECO:0007669"/>
    <property type="project" value="UniProtKB-SubCell"/>
</dbReference>
<dbReference type="GO" id="GO:0008324">
    <property type="term" value="F:monoatomic cation transmembrane transporter activity"/>
    <property type="evidence" value="ECO:0007669"/>
    <property type="project" value="InterPro"/>
</dbReference>
<evidence type="ECO:0000256" key="3">
    <source>
        <dbReference type="ARBA" id="ARBA00022692"/>
    </source>
</evidence>
<sequence>MSRAAFVQGEREHLPEEQQRALKRAVRWQFFTIGYTGVTIVLIALVMGESQAMKTAWVEDMLSLIPQIAFLIALLYRRRPTTRMHPYGRHRAMGVGHLVAGVALFAVGANLAVDSAIGLFAAEHPTIGSVQLFGHTFWSGWLMVGVMAVTVIGPVFLYGPVKAKLAPVLHNKVLYADADMAKADWQSTAASIIGVLGVGFGLWWFDGAAAIVISAGIVWDGVRNTRSALADLMDRSARTVDDSEPHPLGVRVIEELEQEDWVAEAGVRVRDEGQVLHIEAFVRPHDADVSLERLGAAAERIAALDWKVHDVVVVPSDPLPDYAERRGGSR</sequence>